<name>A0A0W0YP78_9GAMM</name>
<dbReference type="RefSeq" id="WP_027272039.1">
    <property type="nucleotide sequence ID" value="NZ_CAAAJE010000022.1"/>
</dbReference>
<accession>A0A0W0YP78</accession>
<dbReference type="eggNOG" id="ENOG5031EQ0">
    <property type="taxonomic scope" value="Bacteria"/>
</dbReference>
<evidence type="ECO:0000313" key="2">
    <source>
        <dbReference type="Proteomes" id="UP000054621"/>
    </source>
</evidence>
<dbReference type="PATRIC" id="fig|28087.4.peg.1385"/>
<dbReference type="EMBL" id="LNYV01000013">
    <property type="protein sequence ID" value="KTD58690.1"/>
    <property type="molecule type" value="Genomic_DNA"/>
</dbReference>
<organism evidence="1 2">
    <name type="scientific">Legionella sainthelensi</name>
    <dbReference type="NCBI Taxonomy" id="28087"/>
    <lineage>
        <taxon>Bacteria</taxon>
        <taxon>Pseudomonadati</taxon>
        <taxon>Pseudomonadota</taxon>
        <taxon>Gammaproteobacteria</taxon>
        <taxon>Legionellales</taxon>
        <taxon>Legionellaceae</taxon>
        <taxon>Legionella</taxon>
    </lineage>
</organism>
<dbReference type="Proteomes" id="UP000054621">
    <property type="component" value="Unassembled WGS sequence"/>
</dbReference>
<sequence length="171" mass="20195">MGSDNTKDLEYQIGIFKAIYTTMYRAQDNIPFFKTNFLDKKENMSAKEWEIEIKNHCEKNPTSRTAKAWQLAEEHFDNCNTSNIRLLNEMYHYVCKHKTHFGVTFFSSLIEPGHLTKEKIDGADYYKDSVLWGIKFWLNVEIHKMRTMTSANRSFSAISYEKSEMTTHPHF</sequence>
<proteinExistence type="predicted"/>
<dbReference type="OrthoDB" id="9871484at2"/>
<protein>
    <submittedName>
        <fullName evidence="1">Uncharacterized protein</fullName>
    </submittedName>
</protein>
<gene>
    <name evidence="1" type="ORF">Lsai_1297</name>
</gene>
<dbReference type="AlphaFoldDB" id="A0A0W0YP78"/>
<evidence type="ECO:0000313" key="1">
    <source>
        <dbReference type="EMBL" id="KTD58690.1"/>
    </source>
</evidence>
<dbReference type="STRING" id="28087.Lsai_1297"/>
<reference evidence="1 2" key="1">
    <citation type="submission" date="2015-11" db="EMBL/GenBank/DDBJ databases">
        <title>Genomic analysis of 38 Legionella species identifies large and diverse effector repertoires.</title>
        <authorList>
            <person name="Burstein D."/>
            <person name="Amaro F."/>
            <person name="Zusman T."/>
            <person name="Lifshitz Z."/>
            <person name="Cohen O."/>
            <person name="Gilbert J.A."/>
            <person name="Pupko T."/>
            <person name="Shuman H.A."/>
            <person name="Segal G."/>
        </authorList>
    </citation>
    <scope>NUCLEOTIDE SEQUENCE [LARGE SCALE GENOMIC DNA]</scope>
    <source>
        <strain evidence="1 2">Mt.St.Helens-4</strain>
    </source>
</reference>
<comment type="caution">
    <text evidence="1">The sequence shown here is derived from an EMBL/GenBank/DDBJ whole genome shotgun (WGS) entry which is preliminary data.</text>
</comment>